<proteinExistence type="predicted"/>
<dbReference type="EMBL" id="GBRH01182228">
    <property type="protein sequence ID" value="JAE15668.1"/>
    <property type="molecule type" value="Transcribed_RNA"/>
</dbReference>
<evidence type="ECO:0000313" key="2">
    <source>
        <dbReference type="EMBL" id="JAE15668.1"/>
    </source>
</evidence>
<name>A0A0A9G4V5_ARUDO</name>
<feature type="region of interest" description="Disordered" evidence="1">
    <location>
        <begin position="133"/>
        <end position="171"/>
    </location>
</feature>
<organism evidence="2">
    <name type="scientific">Arundo donax</name>
    <name type="common">Giant reed</name>
    <name type="synonym">Donax arundinaceus</name>
    <dbReference type="NCBI Taxonomy" id="35708"/>
    <lineage>
        <taxon>Eukaryota</taxon>
        <taxon>Viridiplantae</taxon>
        <taxon>Streptophyta</taxon>
        <taxon>Embryophyta</taxon>
        <taxon>Tracheophyta</taxon>
        <taxon>Spermatophyta</taxon>
        <taxon>Magnoliopsida</taxon>
        <taxon>Liliopsida</taxon>
        <taxon>Poales</taxon>
        <taxon>Poaceae</taxon>
        <taxon>PACMAD clade</taxon>
        <taxon>Arundinoideae</taxon>
        <taxon>Arundineae</taxon>
        <taxon>Arundo</taxon>
    </lineage>
</organism>
<protein>
    <submittedName>
        <fullName evidence="2">Uncharacterized protein</fullName>
    </submittedName>
</protein>
<sequence length="171" mass="17666">MASMATKGRVGVATVPVVTPSSMAIRMAPAPTDPHPDLSATCFMATRMAPAPTKLHGAGARRALGGHARQAPARNRTGQAPWHQLLRCAPESSSRCRPAARRSLTPPSRSSTSPSMAPQVVLLLPLTMRARAEPSPLGHANDSSFYDPAGRSRAAVAGQDGGGSAAAGVEW</sequence>
<reference evidence="2" key="1">
    <citation type="submission" date="2014-09" db="EMBL/GenBank/DDBJ databases">
        <authorList>
            <person name="Magalhaes I.L.F."/>
            <person name="Oliveira U."/>
            <person name="Santos F.R."/>
            <person name="Vidigal T.H.D.A."/>
            <person name="Brescovit A.D."/>
            <person name="Santos A.J."/>
        </authorList>
    </citation>
    <scope>NUCLEOTIDE SEQUENCE</scope>
    <source>
        <tissue evidence="2">Shoot tissue taken approximately 20 cm above the soil surface</tissue>
    </source>
</reference>
<reference evidence="2" key="2">
    <citation type="journal article" date="2015" name="Data Brief">
        <title>Shoot transcriptome of the giant reed, Arundo donax.</title>
        <authorList>
            <person name="Barrero R.A."/>
            <person name="Guerrero F.D."/>
            <person name="Moolhuijzen P."/>
            <person name="Goolsby J.A."/>
            <person name="Tidwell J."/>
            <person name="Bellgard S.E."/>
            <person name="Bellgard M.I."/>
        </authorList>
    </citation>
    <scope>NUCLEOTIDE SEQUENCE</scope>
    <source>
        <tissue evidence="2">Shoot tissue taken approximately 20 cm above the soil surface</tissue>
    </source>
</reference>
<accession>A0A0A9G4V5</accession>
<dbReference type="AlphaFoldDB" id="A0A0A9G4V5"/>
<feature type="compositionally biased region" description="Low complexity" evidence="1">
    <location>
        <begin position="89"/>
        <end position="115"/>
    </location>
</feature>
<feature type="region of interest" description="Disordered" evidence="1">
    <location>
        <begin position="89"/>
        <end position="117"/>
    </location>
</feature>
<evidence type="ECO:0000256" key="1">
    <source>
        <dbReference type="SAM" id="MobiDB-lite"/>
    </source>
</evidence>